<dbReference type="AlphaFoldDB" id="A0A812RZ75"/>
<evidence type="ECO:0000256" key="1">
    <source>
        <dbReference type="SAM" id="MobiDB-lite"/>
    </source>
</evidence>
<evidence type="ECO:0000256" key="2">
    <source>
        <dbReference type="SAM" id="SignalP"/>
    </source>
</evidence>
<sequence>MLCMCRTAVLALATLCQPVLSSTFPYHSDTAFVFQGDDGQGYDLHAPLIHPCDHVPKHTCRGHSSHSSHKSASPPSTPLNCSLCPEGSEGSEGSGRKVMMYAVARLDGVGERVMQMVMYMAFATFHNFSFGGFLYNEPYDTEHVTHGMTAADMHDLTTEFMGSNVSALRLRARNPHFDHCWRGGLERQKPQLAGGEMVLVNDNCARPGERRDLFLLSQPFLKRLRLSTTLLGRPTKYFEPGQLRIAIHLRRGDIRKTTTDWWPGPDRLVPDALYVGFLSLLRRLLKPAEIHIFSTSSSSFPSTSFNRYRQPGVHVHLDGDILDDWAHMAQADVLVVAPSGFSWVAGILNSKCVVSFEAFPWGDLPHWIQLNNDFRQADKIQSCLRKQGLLQLPK</sequence>
<dbReference type="OrthoDB" id="436596at2759"/>
<evidence type="ECO:0000313" key="3">
    <source>
        <dbReference type="EMBL" id="CAE7458438.1"/>
    </source>
</evidence>
<keyword evidence="2" id="KW-0732">Signal</keyword>
<feature type="chain" id="PRO_5032594035" evidence="2">
    <location>
        <begin position="22"/>
        <end position="394"/>
    </location>
</feature>
<gene>
    <name evidence="3" type="ORF">SNAT2548_LOCUS25390</name>
</gene>
<proteinExistence type="predicted"/>
<organism evidence="3 4">
    <name type="scientific">Symbiodinium natans</name>
    <dbReference type="NCBI Taxonomy" id="878477"/>
    <lineage>
        <taxon>Eukaryota</taxon>
        <taxon>Sar</taxon>
        <taxon>Alveolata</taxon>
        <taxon>Dinophyceae</taxon>
        <taxon>Suessiales</taxon>
        <taxon>Symbiodiniaceae</taxon>
        <taxon>Symbiodinium</taxon>
    </lineage>
</organism>
<dbReference type="Proteomes" id="UP000604046">
    <property type="component" value="Unassembled WGS sequence"/>
</dbReference>
<reference evidence="3" key="1">
    <citation type="submission" date="2021-02" db="EMBL/GenBank/DDBJ databases">
        <authorList>
            <person name="Dougan E. K."/>
            <person name="Rhodes N."/>
            <person name="Thang M."/>
            <person name="Chan C."/>
        </authorList>
    </citation>
    <scope>NUCLEOTIDE SEQUENCE</scope>
</reference>
<comment type="caution">
    <text evidence="3">The sequence shown here is derived from an EMBL/GenBank/DDBJ whole genome shotgun (WGS) entry which is preliminary data.</text>
</comment>
<feature type="signal peptide" evidence="2">
    <location>
        <begin position="1"/>
        <end position="21"/>
    </location>
</feature>
<evidence type="ECO:0000313" key="4">
    <source>
        <dbReference type="Proteomes" id="UP000604046"/>
    </source>
</evidence>
<dbReference type="EMBL" id="CAJNDS010002391">
    <property type="protein sequence ID" value="CAE7458438.1"/>
    <property type="molecule type" value="Genomic_DNA"/>
</dbReference>
<protein>
    <submittedName>
        <fullName evidence="3">Uncharacterized protein</fullName>
    </submittedName>
</protein>
<feature type="region of interest" description="Disordered" evidence="1">
    <location>
        <begin position="63"/>
        <end position="94"/>
    </location>
</feature>
<keyword evidence="4" id="KW-1185">Reference proteome</keyword>
<name>A0A812RZ75_9DINO</name>
<accession>A0A812RZ75</accession>